<sequence>TYLKFFVTLVDQWVYKKTGHWYRYLPRRNDISKEFNYEKHMVGPEHFPEKREGEPPKLWLVWIYKNYSTDSLHTKKKIEKLFGKDAEPGKMYIFKNTASQNTELWPLKHIIEVRALSFPSGEPTIDDVNALEVFPDGRCVVDKHLAYEPSQLNVMDPQKQMSNSYLCSRLRSRYNKCQDIFETNVYTKKNVTLVE</sequence>
<dbReference type="EMBL" id="UYWW01003311">
    <property type="protein sequence ID" value="VDM12641.1"/>
    <property type="molecule type" value="Genomic_DNA"/>
</dbReference>
<proteinExistence type="predicted"/>
<feature type="non-terminal residue" evidence="1">
    <location>
        <position position="1"/>
    </location>
</feature>
<evidence type="ECO:0000313" key="2">
    <source>
        <dbReference type="Proteomes" id="UP000270924"/>
    </source>
</evidence>
<reference evidence="1 2" key="1">
    <citation type="submission" date="2018-11" db="EMBL/GenBank/DDBJ databases">
        <authorList>
            <consortium name="Pathogen Informatics"/>
        </authorList>
    </citation>
    <scope>NUCLEOTIDE SEQUENCE [LARGE SCALE GENOMIC DNA]</scope>
</reference>
<dbReference type="AlphaFoldDB" id="A0A3P7DRN3"/>
<dbReference type="InParanoid" id="A0A3P7DRN3"/>
<evidence type="ECO:0008006" key="3">
    <source>
        <dbReference type="Google" id="ProtNLM"/>
    </source>
</evidence>
<dbReference type="OrthoDB" id="205514at2759"/>
<dbReference type="Proteomes" id="UP000270924">
    <property type="component" value="Unassembled WGS sequence"/>
</dbReference>
<keyword evidence="2" id="KW-1185">Reference proteome</keyword>
<organism evidence="1 2">
    <name type="scientific">Wuchereria bancrofti</name>
    <dbReference type="NCBI Taxonomy" id="6293"/>
    <lineage>
        <taxon>Eukaryota</taxon>
        <taxon>Metazoa</taxon>
        <taxon>Ecdysozoa</taxon>
        <taxon>Nematoda</taxon>
        <taxon>Chromadorea</taxon>
        <taxon>Rhabditida</taxon>
        <taxon>Spirurina</taxon>
        <taxon>Spiruromorpha</taxon>
        <taxon>Filarioidea</taxon>
        <taxon>Onchocercidae</taxon>
        <taxon>Wuchereria</taxon>
    </lineage>
</organism>
<evidence type="ECO:0000313" key="1">
    <source>
        <dbReference type="EMBL" id="VDM12641.1"/>
    </source>
</evidence>
<name>A0A3P7DRN3_WUCBA</name>
<accession>A0A3P7DRN3</accession>
<protein>
    <recommendedName>
        <fullName evidence="3">39S ribosomal protein L30, mitochondrial</fullName>
    </recommendedName>
</protein>
<dbReference type="FunCoup" id="A0A3P7DRN3">
    <property type="interactions" value="396"/>
</dbReference>
<dbReference type="OMA" id="MSNSYLC"/>
<gene>
    <name evidence="1" type="ORF">WBA_LOCUS6027</name>
</gene>